<evidence type="ECO:0000259" key="4">
    <source>
        <dbReference type="Pfam" id="PF01494"/>
    </source>
</evidence>
<name>A0A326UBP3_THEHA</name>
<keyword evidence="2" id="KW-0285">Flavoprotein</keyword>
<evidence type="ECO:0000256" key="1">
    <source>
        <dbReference type="ARBA" id="ARBA00001974"/>
    </source>
</evidence>
<sequence>MLLCGDSAHVHASFSGQGLNLGIGDAVNLGRKLAATVEGWAPDGLLDTYTSERHPTGAWVLDWTRAQVAVMRGDTYSRAFRSVVTDFLGTRDGATYFVKGISSLWQLYDLGSEYPLVGATMPNLWLNDETRISDYAHEGRSLLVDLARDDRLAALARPYAGRLKLVRGRSDGASVSSLLVRPDGFVAWTTTEGISDLAGLEAVLTRWLGRQHKSR</sequence>
<proteinExistence type="predicted"/>
<evidence type="ECO:0000313" key="6">
    <source>
        <dbReference type="Proteomes" id="UP000248806"/>
    </source>
</evidence>
<keyword evidence="3" id="KW-0274">FAD</keyword>
<dbReference type="GO" id="GO:0071949">
    <property type="term" value="F:FAD binding"/>
    <property type="evidence" value="ECO:0007669"/>
    <property type="project" value="InterPro"/>
</dbReference>
<dbReference type="GO" id="GO:0016709">
    <property type="term" value="F:oxidoreductase activity, acting on paired donors, with incorporation or reduction of molecular oxygen, NAD(P)H as one donor, and incorporation of one atom of oxygen"/>
    <property type="evidence" value="ECO:0007669"/>
    <property type="project" value="UniProtKB-ARBA"/>
</dbReference>
<dbReference type="Gene3D" id="3.40.30.120">
    <property type="match status" value="1"/>
</dbReference>
<feature type="domain" description="FAD-binding" evidence="4">
    <location>
        <begin position="2"/>
        <end position="63"/>
    </location>
</feature>
<comment type="caution">
    <text evidence="5">The sequence shown here is derived from an EMBL/GenBank/DDBJ whole genome shotgun (WGS) entry which is preliminary data.</text>
</comment>
<comment type="cofactor">
    <cofactor evidence="1">
        <name>FAD</name>
        <dbReference type="ChEBI" id="CHEBI:57692"/>
    </cofactor>
</comment>
<dbReference type="PANTHER" id="PTHR43004:SF19">
    <property type="entry name" value="BINDING MONOOXYGENASE, PUTATIVE (JCVI)-RELATED"/>
    <property type="match status" value="1"/>
</dbReference>
<dbReference type="InterPro" id="IPR002938">
    <property type="entry name" value="FAD-bd"/>
</dbReference>
<dbReference type="Proteomes" id="UP000248806">
    <property type="component" value="Unassembled WGS sequence"/>
</dbReference>
<evidence type="ECO:0000313" key="5">
    <source>
        <dbReference type="EMBL" id="PZW34228.1"/>
    </source>
</evidence>
<dbReference type="SUPFAM" id="SSF51905">
    <property type="entry name" value="FAD/NAD(P)-binding domain"/>
    <property type="match status" value="1"/>
</dbReference>
<dbReference type="PRINTS" id="PR00420">
    <property type="entry name" value="RNGMNOXGNASE"/>
</dbReference>
<evidence type="ECO:0000256" key="3">
    <source>
        <dbReference type="ARBA" id="ARBA00022827"/>
    </source>
</evidence>
<dbReference type="Pfam" id="PF01494">
    <property type="entry name" value="FAD_binding_3"/>
    <property type="match status" value="1"/>
</dbReference>
<protein>
    <submittedName>
        <fullName evidence="5">FAD binding domain-containing protein</fullName>
    </submittedName>
</protein>
<accession>A0A326UBP3</accession>
<dbReference type="OrthoDB" id="9766816at2"/>
<dbReference type="InterPro" id="IPR050641">
    <property type="entry name" value="RIFMO-like"/>
</dbReference>
<dbReference type="AlphaFoldDB" id="A0A326UBP3"/>
<dbReference type="InterPro" id="IPR036188">
    <property type="entry name" value="FAD/NAD-bd_sf"/>
</dbReference>
<reference evidence="5 6" key="1">
    <citation type="submission" date="2018-06" db="EMBL/GenBank/DDBJ databases">
        <title>Genomic Encyclopedia of Archaeal and Bacterial Type Strains, Phase II (KMG-II): from individual species to whole genera.</title>
        <authorList>
            <person name="Goeker M."/>
        </authorList>
    </citation>
    <scope>NUCLEOTIDE SEQUENCE [LARGE SCALE GENOMIC DNA]</scope>
    <source>
        <strain evidence="5 6">ATCC BAA-1881</strain>
    </source>
</reference>
<evidence type="ECO:0000256" key="2">
    <source>
        <dbReference type="ARBA" id="ARBA00022630"/>
    </source>
</evidence>
<dbReference type="PANTHER" id="PTHR43004">
    <property type="entry name" value="TRK SYSTEM POTASSIUM UPTAKE PROTEIN"/>
    <property type="match status" value="1"/>
</dbReference>
<dbReference type="Pfam" id="PF21274">
    <property type="entry name" value="Rng_hyd_C"/>
    <property type="match status" value="1"/>
</dbReference>
<organism evidence="5 6">
    <name type="scientific">Thermosporothrix hazakensis</name>
    <dbReference type="NCBI Taxonomy" id="644383"/>
    <lineage>
        <taxon>Bacteria</taxon>
        <taxon>Bacillati</taxon>
        <taxon>Chloroflexota</taxon>
        <taxon>Ktedonobacteria</taxon>
        <taxon>Ktedonobacterales</taxon>
        <taxon>Thermosporotrichaceae</taxon>
        <taxon>Thermosporothrix</taxon>
    </lineage>
</organism>
<dbReference type="Gene3D" id="3.50.50.60">
    <property type="entry name" value="FAD/NAD(P)-binding domain"/>
    <property type="match status" value="1"/>
</dbReference>
<dbReference type="EMBL" id="QKUF01000002">
    <property type="protein sequence ID" value="PZW34228.1"/>
    <property type="molecule type" value="Genomic_DNA"/>
</dbReference>
<gene>
    <name evidence="5" type="ORF">EI42_01065</name>
</gene>
<keyword evidence="6" id="KW-1185">Reference proteome</keyword>